<dbReference type="RefSeq" id="WP_343801192.1">
    <property type="nucleotide sequence ID" value="NZ_BAAADJ010000057.1"/>
</dbReference>
<dbReference type="CDD" id="cd00130">
    <property type="entry name" value="PAS"/>
    <property type="match status" value="3"/>
</dbReference>
<feature type="domain" description="PAC" evidence="2">
    <location>
        <begin position="78"/>
        <end position="129"/>
    </location>
</feature>
<name>A0ABP3GCA7_9BACI</name>
<evidence type="ECO:0000313" key="4">
    <source>
        <dbReference type="EMBL" id="GAA0339569.1"/>
    </source>
</evidence>
<dbReference type="Pfam" id="PF00990">
    <property type="entry name" value="GGDEF"/>
    <property type="match status" value="1"/>
</dbReference>
<evidence type="ECO:0000259" key="2">
    <source>
        <dbReference type="PROSITE" id="PS50113"/>
    </source>
</evidence>
<dbReference type="InterPro" id="IPR035965">
    <property type="entry name" value="PAS-like_dom_sf"/>
</dbReference>
<evidence type="ECO:0000313" key="5">
    <source>
        <dbReference type="Proteomes" id="UP001500782"/>
    </source>
</evidence>
<proteinExistence type="predicted"/>
<dbReference type="Pfam" id="PF13426">
    <property type="entry name" value="PAS_9"/>
    <property type="match status" value="1"/>
</dbReference>
<dbReference type="NCBIfam" id="TIGR00229">
    <property type="entry name" value="sensory_box"/>
    <property type="match status" value="3"/>
</dbReference>
<dbReference type="PANTHER" id="PTHR44757">
    <property type="entry name" value="DIGUANYLATE CYCLASE DGCP"/>
    <property type="match status" value="1"/>
</dbReference>
<evidence type="ECO:0000259" key="1">
    <source>
        <dbReference type="PROSITE" id="PS50112"/>
    </source>
</evidence>
<feature type="domain" description="GGDEF" evidence="3">
    <location>
        <begin position="406"/>
        <end position="538"/>
    </location>
</feature>
<dbReference type="EMBL" id="BAAADJ010000057">
    <property type="protein sequence ID" value="GAA0339569.1"/>
    <property type="molecule type" value="Genomic_DNA"/>
</dbReference>
<feature type="domain" description="PAC" evidence="2">
    <location>
        <begin position="203"/>
        <end position="253"/>
    </location>
</feature>
<dbReference type="Gene3D" id="3.30.70.270">
    <property type="match status" value="1"/>
</dbReference>
<accession>A0ABP3GCA7</accession>
<dbReference type="PROSITE" id="PS50112">
    <property type="entry name" value="PAS"/>
    <property type="match status" value="3"/>
</dbReference>
<dbReference type="PROSITE" id="PS50113">
    <property type="entry name" value="PAC"/>
    <property type="match status" value="2"/>
</dbReference>
<dbReference type="Gene3D" id="3.30.450.20">
    <property type="entry name" value="PAS domain"/>
    <property type="match status" value="3"/>
</dbReference>
<dbReference type="Pfam" id="PF00989">
    <property type="entry name" value="PAS"/>
    <property type="match status" value="1"/>
</dbReference>
<dbReference type="InterPro" id="IPR013767">
    <property type="entry name" value="PAS_fold"/>
</dbReference>
<dbReference type="CDD" id="cd01949">
    <property type="entry name" value="GGDEF"/>
    <property type="match status" value="1"/>
</dbReference>
<dbReference type="Proteomes" id="UP001500782">
    <property type="component" value="Unassembled WGS sequence"/>
</dbReference>
<reference evidence="5" key="1">
    <citation type="journal article" date="2019" name="Int. J. Syst. Evol. Microbiol.">
        <title>The Global Catalogue of Microorganisms (GCM) 10K type strain sequencing project: providing services to taxonomists for standard genome sequencing and annotation.</title>
        <authorList>
            <consortium name="The Broad Institute Genomics Platform"/>
            <consortium name="The Broad Institute Genome Sequencing Center for Infectious Disease"/>
            <person name="Wu L."/>
            <person name="Ma J."/>
        </authorList>
    </citation>
    <scope>NUCLEOTIDE SEQUENCE [LARGE SCALE GENOMIC DNA]</scope>
    <source>
        <strain evidence="5">JCM 9731</strain>
    </source>
</reference>
<dbReference type="NCBIfam" id="TIGR00254">
    <property type="entry name" value="GGDEF"/>
    <property type="match status" value="1"/>
</dbReference>
<evidence type="ECO:0008006" key="6">
    <source>
        <dbReference type="Google" id="ProtNLM"/>
    </source>
</evidence>
<dbReference type="InterPro" id="IPR000160">
    <property type="entry name" value="GGDEF_dom"/>
</dbReference>
<keyword evidence="5" id="KW-1185">Reference proteome</keyword>
<dbReference type="PANTHER" id="PTHR44757:SF2">
    <property type="entry name" value="BIOFILM ARCHITECTURE MAINTENANCE PROTEIN MBAA"/>
    <property type="match status" value="1"/>
</dbReference>
<protein>
    <recommendedName>
        <fullName evidence="6">Diguanylate cyclase</fullName>
    </recommendedName>
</protein>
<comment type="caution">
    <text evidence="4">The sequence shown here is derived from an EMBL/GenBank/DDBJ whole genome shotgun (WGS) entry which is preliminary data.</text>
</comment>
<dbReference type="InterPro" id="IPR043128">
    <property type="entry name" value="Rev_trsase/Diguanyl_cyclase"/>
</dbReference>
<organism evidence="4 5">
    <name type="scientific">Bacillus carboniphilus</name>
    <dbReference type="NCBI Taxonomy" id="86663"/>
    <lineage>
        <taxon>Bacteria</taxon>
        <taxon>Bacillati</taxon>
        <taxon>Bacillota</taxon>
        <taxon>Bacilli</taxon>
        <taxon>Bacillales</taxon>
        <taxon>Bacillaceae</taxon>
        <taxon>Bacillus</taxon>
    </lineage>
</organism>
<dbReference type="InterPro" id="IPR052155">
    <property type="entry name" value="Biofilm_reg_signaling"/>
</dbReference>
<feature type="domain" description="PAS" evidence="1">
    <location>
        <begin position="130"/>
        <end position="199"/>
    </location>
</feature>
<feature type="domain" description="PAS" evidence="1">
    <location>
        <begin position="4"/>
        <end position="74"/>
    </location>
</feature>
<dbReference type="InterPro" id="IPR013655">
    <property type="entry name" value="PAS_fold_3"/>
</dbReference>
<dbReference type="SUPFAM" id="SSF55073">
    <property type="entry name" value="Nucleotide cyclase"/>
    <property type="match status" value="1"/>
</dbReference>
<dbReference type="InterPro" id="IPR029787">
    <property type="entry name" value="Nucleotide_cyclase"/>
</dbReference>
<dbReference type="InterPro" id="IPR000014">
    <property type="entry name" value="PAS"/>
</dbReference>
<dbReference type="PROSITE" id="PS50887">
    <property type="entry name" value="GGDEF"/>
    <property type="match status" value="1"/>
</dbReference>
<sequence>MKNLIDRFEQAFHYSPIGMALVSLNGNWLKVNPALSKITGYTEKELLSITFQDITHPDDVGGDVNQVRELVEGKKEFYELEKRYIHKNGSTVWVLLSVSIVREGNQSLYLIAQVQDITNRKQLERNLIESEERFRTLLTYTPDPILVHDGDIIMYANESAAKLVGTSVDQMIGDSYHIYIDPSKREKANSLTHEIRVHNKPLFDFDIIIQSKSGQRIDAVLSAIPITFSGKKAVLVSLRDITERKRMVQALKDSEDRYRRLVENSPLGILVHQNGLINYANLSALRLLGTEKPEDLIGSHIFNIIHPDYKMIVSRRIESVEKNGQDATLLYEKFIRLDGQVIDVEVTGIPIQLNGESAVQVVFWDVTEKKKQEDLIHYRAYHDTLTDLPNRLKFQLDLEEEINKDTMFTIMYLDLNGLTSVNETHGHQAGDMALIKVSARLSGVLGSIGLIYRLGGDEFAIVLSGQKNEEEIREISHHIAENIKRPIYISNSIVQLSPNIGVVYYPIHGVEMELLLRHADMAMYHAKKTNTLYKIYDR</sequence>
<dbReference type="SUPFAM" id="SSF55785">
    <property type="entry name" value="PYP-like sensor domain (PAS domain)"/>
    <property type="match status" value="3"/>
</dbReference>
<dbReference type="SMART" id="SM00091">
    <property type="entry name" value="PAS"/>
    <property type="match status" value="3"/>
</dbReference>
<dbReference type="SMART" id="SM00086">
    <property type="entry name" value="PAC"/>
    <property type="match status" value="3"/>
</dbReference>
<evidence type="ECO:0000259" key="3">
    <source>
        <dbReference type="PROSITE" id="PS50887"/>
    </source>
</evidence>
<gene>
    <name evidence="4" type="ORF">GCM10008967_32400</name>
</gene>
<feature type="domain" description="PAS" evidence="1">
    <location>
        <begin position="254"/>
        <end position="324"/>
    </location>
</feature>
<dbReference type="InterPro" id="IPR000700">
    <property type="entry name" value="PAS-assoc_C"/>
</dbReference>
<dbReference type="Pfam" id="PF08447">
    <property type="entry name" value="PAS_3"/>
    <property type="match status" value="1"/>
</dbReference>
<dbReference type="SMART" id="SM00267">
    <property type="entry name" value="GGDEF"/>
    <property type="match status" value="1"/>
</dbReference>
<dbReference type="InterPro" id="IPR001610">
    <property type="entry name" value="PAC"/>
</dbReference>